<dbReference type="GO" id="GO:0000977">
    <property type="term" value="F:RNA polymerase II transcription regulatory region sequence-specific DNA binding"/>
    <property type="evidence" value="ECO:0007669"/>
    <property type="project" value="InterPro"/>
</dbReference>
<dbReference type="EMBL" id="CAJNOJ010000006">
    <property type="protein sequence ID" value="CAF0754379.1"/>
    <property type="molecule type" value="Genomic_DNA"/>
</dbReference>
<evidence type="ECO:0000256" key="3">
    <source>
        <dbReference type="ARBA" id="ARBA00023125"/>
    </source>
</evidence>
<feature type="compositionally biased region" description="Polar residues" evidence="5">
    <location>
        <begin position="284"/>
        <end position="298"/>
    </location>
</feature>
<dbReference type="FunFam" id="3.10.450.700:FF:000001">
    <property type="entry name" value="Purine-rich element binding protein A"/>
    <property type="match status" value="1"/>
</dbReference>
<reference evidence="6" key="1">
    <citation type="submission" date="2021-02" db="EMBL/GenBank/DDBJ databases">
        <authorList>
            <person name="Nowell W R."/>
        </authorList>
    </citation>
    <scope>NUCLEOTIDE SEQUENCE</scope>
</reference>
<dbReference type="PANTHER" id="PTHR12611">
    <property type="entry name" value="PUR-TRANSCRIPTIONAL ACTIVATOR"/>
    <property type="match status" value="1"/>
</dbReference>
<evidence type="ECO:0000256" key="4">
    <source>
        <dbReference type="ARBA" id="ARBA00023242"/>
    </source>
</evidence>
<dbReference type="GO" id="GO:0032422">
    <property type="term" value="F:purine-rich negative regulatory element binding"/>
    <property type="evidence" value="ECO:0007669"/>
    <property type="project" value="InterPro"/>
</dbReference>
<dbReference type="FunFam" id="3.30.2450.30:FF:000003">
    <property type="entry name" value="Histone acetyltransferase"/>
    <property type="match status" value="1"/>
</dbReference>
<evidence type="ECO:0000256" key="5">
    <source>
        <dbReference type="SAM" id="MobiDB-lite"/>
    </source>
</evidence>
<evidence type="ECO:0000256" key="1">
    <source>
        <dbReference type="ARBA" id="ARBA00004123"/>
    </source>
</evidence>
<comment type="caution">
    <text evidence="6">The sequence shown here is derived from an EMBL/GenBank/DDBJ whole genome shotgun (WGS) entry which is preliminary data.</text>
</comment>
<dbReference type="Gene3D" id="3.30.2450.30">
    <property type="match status" value="1"/>
</dbReference>
<dbReference type="GO" id="GO:0000981">
    <property type="term" value="F:DNA-binding transcription factor activity, RNA polymerase II-specific"/>
    <property type="evidence" value="ECO:0007669"/>
    <property type="project" value="TreeGrafter"/>
</dbReference>
<dbReference type="Gene3D" id="3.10.450.700">
    <property type="match status" value="1"/>
</dbReference>
<accession>A0A813PFL4</accession>
<dbReference type="OrthoDB" id="523901at2759"/>
<comment type="similarity">
    <text evidence="2">Belongs to the PUR DNA-binding protein family.</text>
</comment>
<proteinExistence type="inferred from homology"/>
<dbReference type="AlphaFoldDB" id="A0A813PFL4"/>
<evidence type="ECO:0000256" key="2">
    <source>
        <dbReference type="ARBA" id="ARBA00009251"/>
    </source>
</evidence>
<dbReference type="GO" id="GO:0005634">
    <property type="term" value="C:nucleus"/>
    <property type="evidence" value="ECO:0007669"/>
    <property type="project" value="UniProtKB-SubCell"/>
</dbReference>
<protein>
    <submittedName>
        <fullName evidence="6">Uncharacterized protein</fullName>
    </submittedName>
</protein>
<evidence type="ECO:0000313" key="6">
    <source>
        <dbReference type="EMBL" id="CAF0754379.1"/>
    </source>
</evidence>
<organism evidence="6 7">
    <name type="scientific">Adineta ricciae</name>
    <name type="common">Rotifer</name>
    <dbReference type="NCBI Taxonomy" id="249248"/>
    <lineage>
        <taxon>Eukaryota</taxon>
        <taxon>Metazoa</taxon>
        <taxon>Spiralia</taxon>
        <taxon>Gnathifera</taxon>
        <taxon>Rotifera</taxon>
        <taxon>Eurotatoria</taxon>
        <taxon>Bdelloidea</taxon>
        <taxon>Adinetida</taxon>
        <taxon>Adinetidae</taxon>
        <taxon>Adineta</taxon>
    </lineage>
</organism>
<evidence type="ECO:0000313" key="7">
    <source>
        <dbReference type="Proteomes" id="UP000663852"/>
    </source>
</evidence>
<dbReference type="InterPro" id="IPR006628">
    <property type="entry name" value="PUR-bd_fam"/>
</dbReference>
<dbReference type="SMART" id="SM00712">
    <property type="entry name" value="PUR"/>
    <property type="match status" value="3"/>
</dbReference>
<comment type="subcellular location">
    <subcellularLocation>
        <location evidence="1">Nucleus</location>
    </subcellularLocation>
</comment>
<sequence length="309" mass="34988">MAEGGYNIQSTNNNTSYLDRMQQSQQGASAGEEELATKTLHIQSKRFYLDVKQNRRGRFIKIAEVSAGGRKSRILMSMSVASELRDQLDAFDQFLRTLAEHDPNNLQTNEDGCLRSGLITRDDRKYYLDLKENDRGRFLRISMVGLNTPRTQVALPAQGVQELRDVLTGLLEEFGNEDDKDEADNSIESPPAIGMSYKQLVTTNVYLHEKSSLEPAELPESKYIHVGNKNFYFDIGSNNRGVFLRISEVRANFRTAITIPEKAWSRFRDNINDFILAMDKERQNTSTTADNSRSNSGNADKAPTLLELF</sequence>
<gene>
    <name evidence="6" type="ORF">EDS130_LOCUS2461</name>
</gene>
<keyword evidence="3" id="KW-0238">DNA-binding</keyword>
<dbReference type="Proteomes" id="UP000663852">
    <property type="component" value="Unassembled WGS sequence"/>
</dbReference>
<dbReference type="PANTHER" id="PTHR12611:SF0">
    <property type="entry name" value="PURINE-RICH BINDING PROTEIN-ALPHA, ISOFORM B"/>
    <property type="match status" value="1"/>
</dbReference>
<dbReference type="Pfam" id="PF04845">
    <property type="entry name" value="PurA"/>
    <property type="match status" value="2"/>
</dbReference>
<name>A0A813PFL4_ADIRI</name>
<keyword evidence="4" id="KW-0539">Nucleus</keyword>
<feature type="region of interest" description="Disordered" evidence="5">
    <location>
        <begin position="282"/>
        <end position="303"/>
    </location>
</feature>